<gene>
    <name evidence="1" type="ORF">BRAD3257_3086</name>
</gene>
<dbReference type="AlphaFoldDB" id="A0A2U3PY87"/>
<dbReference type="RefSeq" id="WP_122402286.1">
    <property type="nucleotide sequence ID" value="NZ_LS398110.1"/>
</dbReference>
<evidence type="ECO:0000313" key="2">
    <source>
        <dbReference type="Proteomes" id="UP000246085"/>
    </source>
</evidence>
<name>A0A2U3PY87_9BRAD</name>
<reference evidence="1 2" key="1">
    <citation type="submission" date="2018-03" db="EMBL/GenBank/DDBJ databases">
        <authorList>
            <person name="Gully D."/>
        </authorList>
    </citation>
    <scope>NUCLEOTIDE SEQUENCE [LARGE SCALE GENOMIC DNA]</scope>
    <source>
        <strain evidence="1">ORS3257</strain>
    </source>
</reference>
<sequence>MSLFKSKAVLARSTTHIYRPCGGIADVREVTDRAAHVRVLDFPSTLISDIIASELACPAFYAMVGSGRIYLGETNNVGRRLGEHAADPQKAFVQRVFVVRGAEGFRFTKDTAVYLQYTLTQAAKAGRALQVMAGCPPRLPELDPLDVPLLERILEDSKRLLFDAGLAAFEPSPFTGAHEQIAEIPASETVEADETGPMEIGVDLPRGGSEFELRYDDTLWAHGYPAGDRFVVAAGSDIRITTNPSASAVNRARRAALFDAGVLSPIPGASDRMRLTVDVALPSMAIAAAVACGAHVDSSKWRAIDPNQRPLMHL</sequence>
<dbReference type="Proteomes" id="UP000246085">
    <property type="component" value="Chromosome BRAD3257"/>
</dbReference>
<protein>
    <recommendedName>
        <fullName evidence="3">GIY-YIG nuclease family protein</fullName>
    </recommendedName>
</protein>
<evidence type="ECO:0008006" key="3">
    <source>
        <dbReference type="Google" id="ProtNLM"/>
    </source>
</evidence>
<dbReference type="EMBL" id="LS398110">
    <property type="protein sequence ID" value="SPP94135.1"/>
    <property type="molecule type" value="Genomic_DNA"/>
</dbReference>
<dbReference type="KEGG" id="bvz:BRAD3257_3086"/>
<proteinExistence type="predicted"/>
<organism evidence="1 2">
    <name type="scientific">Bradyrhizobium vignae</name>
    <dbReference type="NCBI Taxonomy" id="1549949"/>
    <lineage>
        <taxon>Bacteria</taxon>
        <taxon>Pseudomonadati</taxon>
        <taxon>Pseudomonadota</taxon>
        <taxon>Alphaproteobacteria</taxon>
        <taxon>Hyphomicrobiales</taxon>
        <taxon>Nitrobacteraceae</taxon>
        <taxon>Bradyrhizobium</taxon>
    </lineage>
</organism>
<accession>A0A2U3PY87</accession>
<evidence type="ECO:0000313" key="1">
    <source>
        <dbReference type="EMBL" id="SPP94135.1"/>
    </source>
</evidence>